<dbReference type="GO" id="GO:0016760">
    <property type="term" value="F:cellulose synthase (UDP-forming) activity"/>
    <property type="evidence" value="ECO:0007669"/>
    <property type="project" value="UniProtKB-EC"/>
</dbReference>
<dbReference type="PANTHER" id="PTHR43867">
    <property type="entry name" value="CELLULOSE SYNTHASE CATALYTIC SUBUNIT A [UDP-FORMING]"/>
    <property type="match status" value="1"/>
</dbReference>
<proteinExistence type="predicted"/>
<feature type="domain" description="PilZ" evidence="13">
    <location>
        <begin position="555"/>
        <end position="651"/>
    </location>
</feature>
<feature type="transmembrane region" description="Helical" evidence="11">
    <location>
        <begin position="1468"/>
        <end position="1491"/>
    </location>
</feature>
<dbReference type="Pfam" id="PF13632">
    <property type="entry name" value="Glyco_trans_2_3"/>
    <property type="match status" value="1"/>
</dbReference>
<evidence type="ECO:0000256" key="1">
    <source>
        <dbReference type="ARBA" id="ARBA00004429"/>
    </source>
</evidence>
<dbReference type="PRINTS" id="PR01439">
    <property type="entry name" value="CELLSNTHASEA"/>
</dbReference>
<keyword evidence="5 11" id="KW-0808">Transferase</keyword>
<comment type="function">
    <text evidence="11">Catalytic subunit of cellulose synthase. It polymerizes uridine 5'-diphosphate glucose to cellulose.</text>
</comment>
<dbReference type="Gene3D" id="2.40.10.220">
    <property type="entry name" value="predicted glycosyltransferase like domains"/>
    <property type="match status" value="1"/>
</dbReference>
<dbReference type="CDD" id="cd06421">
    <property type="entry name" value="CESA_CelA_like"/>
    <property type="match status" value="1"/>
</dbReference>
<evidence type="ECO:0000256" key="2">
    <source>
        <dbReference type="ARBA" id="ARBA00022475"/>
    </source>
</evidence>
<feature type="transmembrane region" description="Helical" evidence="11">
    <location>
        <begin position="534"/>
        <end position="551"/>
    </location>
</feature>
<sequence length="1512" mass="166478">MRVVRWLIVLVVLFLAFQFISLYLSWQKQAILGAVLVVTAIVMNRISTSKVVTISLMLLSVVITSRYGWWRIGQLIDYFSDEANNPYKIDSVLMLILLSAEIYTILIMVLGYMQTVWPLQRRPVPLPADEELWPHIDLLIPTYNEPLSLVRYTALAALNIDYPPEKLHVYVLDDGVRDEYRLFCEEAGIGYKVREKHTHAKAGNINTALETMDSPLVTIFDCDHVPTRSFLQMTVGWFLQDEKLAMLQTPHHFYSSDPFERNLRQYHSIPNEGELFYGIIQDGNDLWNATFFCGSCAVIRRSALDEVGGIATETVTEDAHTSLRLQKLGYNTAYINIAMAAGLATETLAAHVGQRIRWARGMIQILRTDNPLLARGMKMTQRLCYFNAMAHFMYAVPRLVFLCAPLVYMLFSRTIIPGYWVAILAYALPHLIISSMTNSRVQGTHRHSFWNEIYETVLAPYILMPTTLALLNPKLGKFNVTDKGSTLMETRFDRSIAAPTTWLLLFNLLGLFMAPYRYFRTDPGHPGTVLSNTAWIVFNIIILGVAAACAHEQKQRRKAVRIEARIGIRARLADGREVSGSTFDISVGGASIVLDENVHLEKGDILEMSFPMQTKSRTVKAKVLAILSGEIRIAFYHPTVVEQETLARVLYSRADSWVSIEREVEVDRPLVSFARVARLSLTGLYQVTRGLFASKSVIFFALLLLGGMGHAQTTPQQFAPPQVQLPPQTFHPPAVGNGPAPAPGPAKKAVAPKRQPVPAAPAPKPEPVKQTAVQPSTPAPSASPVAPLPAAPAQAPAVAQSVPETASAAGTAKPIRITLKDMGMDSGIELRGPHSYYPVGFSLPYTFVSRHAVLKVSYKLAPGVTPHPGMLRVSLNNSNVGEIPVVNTSGFAYAETDLPTDTLIRSNGLTFEFTSNGIFQTEDQAKAQAQGWIGATSTVEITGDSLPFRNDIGLLPMPFLDRDLQTTTTIPFVFLSQPGLKTLQAAGVVASWFGTQVGPKPIRYTASLEQFSEGNVVVFADSAAKLPESLRPAQPEPGPYVAVRRNPYDANGTVLIVAGNDQDQLLAAARGLAQRKGAPTARMTEPSQPEGDTLRVNDTSLPSQRDIDDAPRWMPTNRLVSLADYSSKDLLKTDGSHPVPIYFHVPPDLFYGEVQNLRMLVSYRYNAATIRPGSALRTYVNGTLVNEAPLAVGTGTVDRQRQIVVPVAAMRPFGNTLQFSFDFIPTKVGAATEGEILSNSALDIRNLPHYAGLPDLELFANAAFPFTRRADLSETTVIMPANPTANEISLYLHLMSHSGSQTGYPVLRVEVAGPDAVLGKDRDYVILGSVQSQPVFSSLDTSLPVTFAGDAIQVKQGQGALARLKDLWQRIAGRFVTRELPSNDGGRIDAMIEGIESPASPGRTLVLIALRDDGAAKLFEDVFVDRSQASDIGSSVSLLRNGKFQSYGTNDRVYYVGNQSPYRLMRIWMAQYFITLVIAMVVFSLMLGVWIRQYLAERAHARLAVGYESVNS</sequence>
<dbReference type="InterPro" id="IPR001173">
    <property type="entry name" value="Glyco_trans_2-like"/>
</dbReference>
<keyword evidence="3 11" id="KW-0997">Cell inner membrane</keyword>
<gene>
    <name evidence="15" type="primary">bcsA</name>
    <name evidence="15" type="ORF">FTW19_13040</name>
</gene>
<keyword evidence="11" id="KW-0973">c-di-GMP</keyword>
<feature type="transmembrane region" description="Helical" evidence="11">
    <location>
        <begin position="496"/>
        <end position="514"/>
    </location>
</feature>
<keyword evidence="9 11" id="KW-0472">Membrane</keyword>
<feature type="transmembrane region" description="Helical" evidence="11">
    <location>
        <begin position="417"/>
        <end position="436"/>
    </location>
</feature>
<comment type="catalytic activity">
    <reaction evidence="10 11">
        <text>[(1-&gt;4)-beta-D-glucosyl](n) + UDP-alpha-D-glucose = [(1-&gt;4)-beta-D-glucosyl](n+1) + UDP + H(+)</text>
        <dbReference type="Rhea" id="RHEA:19929"/>
        <dbReference type="Rhea" id="RHEA-COMP:10033"/>
        <dbReference type="Rhea" id="RHEA-COMP:10034"/>
        <dbReference type="ChEBI" id="CHEBI:15378"/>
        <dbReference type="ChEBI" id="CHEBI:18246"/>
        <dbReference type="ChEBI" id="CHEBI:58223"/>
        <dbReference type="ChEBI" id="CHEBI:58885"/>
        <dbReference type="EC" id="2.4.1.12"/>
    </reaction>
</comment>
<dbReference type="GO" id="GO:0035438">
    <property type="term" value="F:cyclic-di-GMP binding"/>
    <property type="evidence" value="ECO:0007669"/>
    <property type="project" value="InterPro"/>
</dbReference>
<dbReference type="UniPathway" id="UPA00694"/>
<dbReference type="InterPro" id="IPR050321">
    <property type="entry name" value="Glycosyltr_2/OpgH_subfam"/>
</dbReference>
<feature type="transmembrane region" description="Helical" evidence="11">
    <location>
        <begin position="54"/>
        <end position="72"/>
    </location>
</feature>
<feature type="transmembrane region" description="Helical" evidence="11">
    <location>
        <begin position="92"/>
        <end position="113"/>
    </location>
</feature>
<evidence type="ECO:0000256" key="10">
    <source>
        <dbReference type="ARBA" id="ARBA00048682"/>
    </source>
</evidence>
<keyword evidence="16" id="KW-1185">Reference proteome</keyword>
<dbReference type="SUPFAM" id="SSF141371">
    <property type="entry name" value="PilZ domain-like"/>
    <property type="match status" value="1"/>
</dbReference>
<evidence type="ECO:0000256" key="6">
    <source>
        <dbReference type="ARBA" id="ARBA00022692"/>
    </source>
</evidence>
<accession>A0A5B9EEW6</accession>
<dbReference type="NCBIfam" id="TIGR03030">
    <property type="entry name" value="CelA"/>
    <property type="match status" value="1"/>
</dbReference>
<protein>
    <recommendedName>
        <fullName evidence="11">Cellulose synthase catalytic subunit [UDP-forming]</fullName>
        <ecNumber evidence="11">2.4.1.12</ecNumber>
    </recommendedName>
</protein>
<keyword evidence="6 11" id="KW-0812">Transmembrane</keyword>
<evidence type="ECO:0000256" key="9">
    <source>
        <dbReference type="ARBA" id="ARBA00023136"/>
    </source>
</evidence>
<feature type="compositionally biased region" description="Low complexity" evidence="12">
    <location>
        <begin position="732"/>
        <end position="757"/>
    </location>
</feature>
<evidence type="ECO:0000256" key="5">
    <source>
        <dbReference type="ARBA" id="ARBA00022679"/>
    </source>
</evidence>
<evidence type="ECO:0000313" key="16">
    <source>
        <dbReference type="Proteomes" id="UP000321820"/>
    </source>
</evidence>
<organism evidence="15 16">
    <name type="scientific">Terriglobus albidus</name>
    <dbReference type="NCBI Taxonomy" id="1592106"/>
    <lineage>
        <taxon>Bacteria</taxon>
        <taxon>Pseudomonadati</taxon>
        <taxon>Acidobacteriota</taxon>
        <taxon>Terriglobia</taxon>
        <taxon>Terriglobales</taxon>
        <taxon>Acidobacteriaceae</taxon>
        <taxon>Terriglobus</taxon>
    </lineage>
</organism>
<dbReference type="InterPro" id="IPR009875">
    <property type="entry name" value="PilZ_domain"/>
</dbReference>
<feature type="compositionally biased region" description="Low complexity" evidence="12">
    <location>
        <begin position="791"/>
        <end position="803"/>
    </location>
</feature>
<feature type="compositionally biased region" description="Low complexity" evidence="12">
    <location>
        <begin position="768"/>
        <end position="785"/>
    </location>
</feature>
<evidence type="ECO:0000313" key="15">
    <source>
        <dbReference type="EMBL" id="QEE28847.1"/>
    </source>
</evidence>
<dbReference type="SUPFAM" id="SSF53448">
    <property type="entry name" value="Nucleotide-diphospho-sugar transferases"/>
    <property type="match status" value="1"/>
</dbReference>
<dbReference type="Gene3D" id="3.90.550.10">
    <property type="entry name" value="Spore Coat Polysaccharide Biosynthesis Protein SpsA, Chain A"/>
    <property type="match status" value="1"/>
</dbReference>
<evidence type="ECO:0000259" key="14">
    <source>
        <dbReference type="Pfam" id="PF13632"/>
    </source>
</evidence>
<dbReference type="InterPro" id="IPR029044">
    <property type="entry name" value="Nucleotide-diphossugar_trans"/>
</dbReference>
<dbReference type="GO" id="GO:0030244">
    <property type="term" value="P:cellulose biosynthetic process"/>
    <property type="evidence" value="ECO:0007669"/>
    <property type="project" value="UniProtKB-KW"/>
</dbReference>
<dbReference type="GO" id="GO:0005886">
    <property type="term" value="C:plasma membrane"/>
    <property type="evidence" value="ECO:0007669"/>
    <property type="project" value="UniProtKB-SubCell"/>
</dbReference>
<keyword evidence="4 11" id="KW-0328">Glycosyltransferase</keyword>
<evidence type="ECO:0000256" key="3">
    <source>
        <dbReference type="ARBA" id="ARBA00022519"/>
    </source>
</evidence>
<dbReference type="EC" id="2.4.1.12" evidence="11"/>
<dbReference type="OrthoDB" id="154460at2"/>
<keyword evidence="7 11" id="KW-0135">Cellulose biosynthesis</keyword>
<evidence type="ECO:0000256" key="8">
    <source>
        <dbReference type="ARBA" id="ARBA00022989"/>
    </source>
</evidence>
<dbReference type="EMBL" id="CP042806">
    <property type="protein sequence ID" value="QEE28847.1"/>
    <property type="molecule type" value="Genomic_DNA"/>
</dbReference>
<feature type="transmembrane region" description="Helical" evidence="11">
    <location>
        <begin position="7"/>
        <end position="24"/>
    </location>
</feature>
<feature type="domain" description="Glycosyltransferase 2-like" evidence="14">
    <location>
        <begin position="217"/>
        <end position="429"/>
    </location>
</feature>
<dbReference type="InterPro" id="IPR018513">
    <property type="entry name" value="Cell_synthase_bac"/>
</dbReference>
<dbReference type="Gene3D" id="2.60.120.260">
    <property type="entry name" value="Galactose-binding domain-like"/>
    <property type="match status" value="2"/>
</dbReference>
<feature type="region of interest" description="Disordered" evidence="12">
    <location>
        <begin position="715"/>
        <end position="810"/>
    </location>
</feature>
<keyword evidence="2 11" id="KW-1003">Cell membrane</keyword>
<dbReference type="GO" id="GO:0006011">
    <property type="term" value="P:UDP-alpha-D-glucose metabolic process"/>
    <property type="evidence" value="ECO:0007669"/>
    <property type="project" value="InterPro"/>
</dbReference>
<feature type="region of interest" description="Disordered" evidence="12">
    <location>
        <begin position="1076"/>
        <end position="1110"/>
    </location>
</feature>
<evidence type="ECO:0000256" key="7">
    <source>
        <dbReference type="ARBA" id="ARBA00022916"/>
    </source>
</evidence>
<dbReference type="Pfam" id="PF03170">
    <property type="entry name" value="BcsB"/>
    <property type="match status" value="1"/>
</dbReference>
<keyword evidence="8 11" id="KW-1133">Transmembrane helix</keyword>
<evidence type="ECO:0000259" key="13">
    <source>
        <dbReference type="Pfam" id="PF07238"/>
    </source>
</evidence>
<dbReference type="KEGG" id="talb:FTW19_13040"/>
<dbReference type="Proteomes" id="UP000321820">
    <property type="component" value="Chromosome"/>
</dbReference>
<dbReference type="Pfam" id="PF07238">
    <property type="entry name" value="PilZ"/>
    <property type="match status" value="1"/>
</dbReference>
<evidence type="ECO:0000256" key="11">
    <source>
        <dbReference type="RuleBase" id="RU365020"/>
    </source>
</evidence>
<evidence type="ECO:0000256" key="4">
    <source>
        <dbReference type="ARBA" id="ARBA00022676"/>
    </source>
</evidence>
<evidence type="ECO:0000256" key="12">
    <source>
        <dbReference type="SAM" id="MobiDB-lite"/>
    </source>
</evidence>
<name>A0A5B9EEW6_9BACT</name>
<feature type="transmembrane region" description="Helical" evidence="11">
    <location>
        <begin position="692"/>
        <end position="711"/>
    </location>
</feature>
<dbReference type="PANTHER" id="PTHR43867:SF2">
    <property type="entry name" value="CELLULOSE SYNTHASE CATALYTIC SUBUNIT A [UDP-FORMING]"/>
    <property type="match status" value="1"/>
</dbReference>
<comment type="cofactor">
    <cofactor evidence="11">
        <name>Mg(2+)</name>
        <dbReference type="ChEBI" id="CHEBI:18420"/>
    </cofactor>
</comment>
<feature type="transmembrane region" description="Helical" evidence="11">
    <location>
        <begin position="385"/>
        <end position="411"/>
    </location>
</feature>
<reference evidence="15 16" key="1">
    <citation type="submission" date="2019-08" db="EMBL/GenBank/DDBJ databases">
        <title>Complete genome sequence of Terriglobus albidus strain ORNL.</title>
        <authorList>
            <person name="Podar M."/>
        </authorList>
    </citation>
    <scope>NUCLEOTIDE SEQUENCE [LARGE SCALE GENOMIC DNA]</scope>
    <source>
        <strain evidence="15 16">ORNL</strain>
    </source>
</reference>
<comment type="subcellular location">
    <subcellularLocation>
        <location evidence="1">Cell inner membrane</location>
        <topology evidence="1">Multi-pass membrane protein</topology>
    </subcellularLocation>
</comment>
<dbReference type="RefSeq" id="WP_147648045.1">
    <property type="nucleotide sequence ID" value="NZ_CP042806.1"/>
</dbReference>
<comment type="pathway">
    <text evidence="11">Glycan metabolism; bacterial cellulose biosynthesis.</text>
</comment>
<dbReference type="InterPro" id="IPR003919">
    <property type="entry name" value="Cell_synth_A"/>
</dbReference>